<dbReference type="AlphaFoldDB" id="A0A6A2XZG8"/>
<comment type="similarity">
    <text evidence="1 3">Belongs to the sulfotransferase 1 family.</text>
</comment>
<dbReference type="Gene3D" id="3.40.50.300">
    <property type="entry name" value="P-loop containing nucleotide triphosphate hydrolases"/>
    <property type="match status" value="1"/>
</dbReference>
<sequence>MSSFGPYWDHVLGYWKESLEHPERMLFLRYEVMKEETESCVKKLAKFFGYPFSLKEERERKIQEIIQLCSFESLSNLEGKVGDWRNYLSDEMGERLDNIVEEKLSGSGFTFLDK</sequence>
<reference evidence="5" key="1">
    <citation type="submission" date="2019-09" db="EMBL/GenBank/DDBJ databases">
        <title>Draft genome information of white flower Hibiscus syriacus.</title>
        <authorList>
            <person name="Kim Y.-M."/>
        </authorList>
    </citation>
    <scope>NUCLEOTIDE SEQUENCE [LARGE SCALE GENOMIC DNA]</scope>
    <source>
        <strain evidence="5">YM2019G1</strain>
    </source>
</reference>
<name>A0A6A2XZG8_HIBSY</name>
<dbReference type="EMBL" id="VEPZ02001557">
    <property type="protein sequence ID" value="KAE8668086.1"/>
    <property type="molecule type" value="Genomic_DNA"/>
</dbReference>
<keyword evidence="6" id="KW-1185">Reference proteome</keyword>
<dbReference type="InterPro" id="IPR000863">
    <property type="entry name" value="Sulfotransferase_dom"/>
</dbReference>
<proteinExistence type="inferred from homology"/>
<gene>
    <name evidence="5" type="ORF">F3Y22_tig00112347pilonHSYRG00080</name>
</gene>
<accession>A0A6A2XZG8</accession>
<evidence type="ECO:0000256" key="2">
    <source>
        <dbReference type="ARBA" id="ARBA00022679"/>
    </source>
</evidence>
<dbReference type="SUPFAM" id="SSF52540">
    <property type="entry name" value="P-loop containing nucleoside triphosphate hydrolases"/>
    <property type="match status" value="1"/>
</dbReference>
<organism evidence="5 6">
    <name type="scientific">Hibiscus syriacus</name>
    <name type="common">Rose of Sharon</name>
    <dbReference type="NCBI Taxonomy" id="106335"/>
    <lineage>
        <taxon>Eukaryota</taxon>
        <taxon>Viridiplantae</taxon>
        <taxon>Streptophyta</taxon>
        <taxon>Embryophyta</taxon>
        <taxon>Tracheophyta</taxon>
        <taxon>Spermatophyta</taxon>
        <taxon>Magnoliopsida</taxon>
        <taxon>eudicotyledons</taxon>
        <taxon>Gunneridae</taxon>
        <taxon>Pentapetalae</taxon>
        <taxon>rosids</taxon>
        <taxon>malvids</taxon>
        <taxon>Malvales</taxon>
        <taxon>Malvaceae</taxon>
        <taxon>Malvoideae</taxon>
        <taxon>Hibiscus</taxon>
    </lineage>
</organism>
<protein>
    <recommendedName>
        <fullName evidence="3">Sulfotransferase</fullName>
        <ecNumber evidence="3">2.8.2.-</ecNumber>
    </recommendedName>
</protein>
<keyword evidence="2 3" id="KW-0808">Transferase</keyword>
<evidence type="ECO:0000256" key="1">
    <source>
        <dbReference type="ARBA" id="ARBA00005771"/>
    </source>
</evidence>
<dbReference type="EC" id="2.8.2.-" evidence="3"/>
<evidence type="ECO:0000256" key="3">
    <source>
        <dbReference type="RuleBase" id="RU361155"/>
    </source>
</evidence>
<evidence type="ECO:0000313" key="5">
    <source>
        <dbReference type="EMBL" id="KAE8668086.1"/>
    </source>
</evidence>
<comment type="caution">
    <text evidence="5">The sequence shown here is derived from an EMBL/GenBank/DDBJ whole genome shotgun (WGS) entry which is preliminary data.</text>
</comment>
<evidence type="ECO:0000259" key="4">
    <source>
        <dbReference type="Pfam" id="PF00685"/>
    </source>
</evidence>
<evidence type="ECO:0000313" key="6">
    <source>
        <dbReference type="Proteomes" id="UP000436088"/>
    </source>
</evidence>
<dbReference type="PANTHER" id="PTHR11783">
    <property type="entry name" value="SULFOTRANSFERASE SULT"/>
    <property type="match status" value="1"/>
</dbReference>
<dbReference type="GO" id="GO:0008146">
    <property type="term" value="F:sulfotransferase activity"/>
    <property type="evidence" value="ECO:0007669"/>
    <property type="project" value="InterPro"/>
</dbReference>
<dbReference type="Pfam" id="PF00685">
    <property type="entry name" value="Sulfotransfer_1"/>
    <property type="match status" value="1"/>
</dbReference>
<feature type="domain" description="Sulfotransferase" evidence="4">
    <location>
        <begin position="3"/>
        <end position="108"/>
    </location>
</feature>
<dbReference type="InterPro" id="IPR027417">
    <property type="entry name" value="P-loop_NTPase"/>
</dbReference>
<dbReference type="Proteomes" id="UP000436088">
    <property type="component" value="Unassembled WGS sequence"/>
</dbReference>